<dbReference type="RefSeq" id="WP_197281461.1">
    <property type="nucleotide sequence ID" value="NZ_CP130472.1"/>
</dbReference>
<protein>
    <submittedName>
        <fullName evidence="2">Uncharacterized protein</fullName>
    </submittedName>
</protein>
<dbReference type="Proteomes" id="UP001235874">
    <property type="component" value="Chromosome"/>
</dbReference>
<evidence type="ECO:0000313" key="2">
    <source>
        <dbReference type="EMBL" id="WLS48244.1"/>
    </source>
</evidence>
<reference evidence="2 3" key="1">
    <citation type="submission" date="2023-07" db="EMBL/GenBank/DDBJ databases">
        <title>Micromonospora profundi TRM 95458 converts glycerol to a new osmotic compound.</title>
        <authorList>
            <person name="Lu D."/>
        </authorList>
    </citation>
    <scope>NUCLEOTIDE SEQUENCE [LARGE SCALE GENOMIC DNA]</scope>
    <source>
        <strain evidence="2 3">TRM95458</strain>
    </source>
</reference>
<feature type="compositionally biased region" description="Basic and acidic residues" evidence="1">
    <location>
        <begin position="36"/>
        <end position="49"/>
    </location>
</feature>
<keyword evidence="3" id="KW-1185">Reference proteome</keyword>
<proteinExistence type="predicted"/>
<accession>A0AAJ6I0S3</accession>
<name>A0AAJ6I0S3_9ACTN</name>
<dbReference type="EMBL" id="CP130472">
    <property type="protein sequence ID" value="WLS48244.1"/>
    <property type="molecule type" value="Genomic_DNA"/>
</dbReference>
<evidence type="ECO:0000256" key="1">
    <source>
        <dbReference type="SAM" id="MobiDB-lite"/>
    </source>
</evidence>
<sequence length="128" mass="13886">MPTGISAVLVFAVGGYAVYDRFIKEDSGIAACKAMSEDKQIDGSPKDSDAGDDDLSEAEYREARKIFEDSRHDKIREHGTALMDLLWRVQQMPEDDGGALAFIGPMGTHVSGLQTACADEGFIIKLDS</sequence>
<dbReference type="AlphaFoldDB" id="A0AAJ6I0S3"/>
<organism evidence="2 3">
    <name type="scientific">Micromonospora profundi</name>
    <dbReference type="NCBI Taxonomy" id="1420889"/>
    <lineage>
        <taxon>Bacteria</taxon>
        <taxon>Bacillati</taxon>
        <taxon>Actinomycetota</taxon>
        <taxon>Actinomycetes</taxon>
        <taxon>Micromonosporales</taxon>
        <taxon>Micromonosporaceae</taxon>
        <taxon>Micromonospora</taxon>
    </lineage>
</organism>
<feature type="region of interest" description="Disordered" evidence="1">
    <location>
        <begin position="36"/>
        <end position="56"/>
    </location>
</feature>
<evidence type="ECO:0000313" key="3">
    <source>
        <dbReference type="Proteomes" id="UP001235874"/>
    </source>
</evidence>
<dbReference type="KEGG" id="mprn:Q3V37_14035"/>
<gene>
    <name evidence="2" type="ORF">Q3V37_14035</name>
</gene>